<feature type="transmembrane region" description="Helical" evidence="6">
    <location>
        <begin position="51"/>
        <end position="74"/>
    </location>
</feature>
<dbReference type="Proteomes" id="UP000235786">
    <property type="component" value="Unassembled WGS sequence"/>
</dbReference>
<feature type="transmembrane region" description="Helical" evidence="6">
    <location>
        <begin position="20"/>
        <end position="39"/>
    </location>
</feature>
<keyword evidence="9" id="KW-1185">Reference proteome</keyword>
<dbReference type="GO" id="GO:0016020">
    <property type="term" value="C:membrane"/>
    <property type="evidence" value="ECO:0007669"/>
    <property type="project" value="UniProtKB-SubCell"/>
</dbReference>
<accession>A0A2J6QUX8</accession>
<gene>
    <name evidence="8" type="ORF">L207DRAFT_641925</name>
</gene>
<dbReference type="AlphaFoldDB" id="A0A2J6QUX8"/>
<reference evidence="8 9" key="1">
    <citation type="submission" date="2016-04" db="EMBL/GenBank/DDBJ databases">
        <title>A degradative enzymes factory behind the ericoid mycorrhizal symbiosis.</title>
        <authorList>
            <consortium name="DOE Joint Genome Institute"/>
            <person name="Martino E."/>
            <person name="Morin E."/>
            <person name="Grelet G."/>
            <person name="Kuo A."/>
            <person name="Kohler A."/>
            <person name="Daghino S."/>
            <person name="Barry K."/>
            <person name="Choi C."/>
            <person name="Cichocki N."/>
            <person name="Clum A."/>
            <person name="Copeland A."/>
            <person name="Hainaut M."/>
            <person name="Haridas S."/>
            <person name="Labutti K."/>
            <person name="Lindquist E."/>
            <person name="Lipzen A."/>
            <person name="Khouja H.-R."/>
            <person name="Murat C."/>
            <person name="Ohm R."/>
            <person name="Olson A."/>
            <person name="Spatafora J."/>
            <person name="Veneault-Fourrey C."/>
            <person name="Henrissat B."/>
            <person name="Grigoriev I."/>
            <person name="Martin F."/>
            <person name="Perotto S."/>
        </authorList>
    </citation>
    <scope>NUCLEOTIDE SEQUENCE [LARGE SCALE GENOMIC DNA]</scope>
    <source>
        <strain evidence="8 9">F</strain>
    </source>
</reference>
<proteinExistence type="inferred from homology"/>
<evidence type="ECO:0000256" key="2">
    <source>
        <dbReference type="ARBA" id="ARBA00022692"/>
    </source>
</evidence>
<sequence>MSSIPKPSGPDVDIGHQFLVTSWILYSIATIVVALRLFAQLKVNRKLGWGDGLMVISLFFGILSGIMLTIAHHYGFGRHFFYLTASERVKSQQFTFINEPLGIAGSAFGRLSFMTLMYRLFGTTKYRRWFIIFLMGETIVINLVTAITIFTQCPDVRSLWDPVGYPGKCWSPLVQEYTGFFQGSCNAATDLTLTFLPAYIFWSLQMTMKMKLGLASLMCLSIFAFIASLVKVILLKSLGERSDYTFNTVPFFTWINVENTLVIIAASIPMIRPLFASPAKKTSSYEMNNRYGSAHAGNKGYALSSRPHVSAGTGKFDNSSEEVILPVQGGKGELGSIVKTIAFTVKEDEEQAVGGDYGVAERGWGIRKK</sequence>
<feature type="transmembrane region" description="Helical" evidence="6">
    <location>
        <begin position="94"/>
        <end position="117"/>
    </location>
</feature>
<feature type="transmembrane region" description="Helical" evidence="6">
    <location>
        <begin position="180"/>
        <end position="202"/>
    </location>
</feature>
<organism evidence="8 9">
    <name type="scientific">Hyaloscypha variabilis (strain UAMH 11265 / GT02V1 / F)</name>
    <name type="common">Meliniomyces variabilis</name>
    <dbReference type="NCBI Taxonomy" id="1149755"/>
    <lineage>
        <taxon>Eukaryota</taxon>
        <taxon>Fungi</taxon>
        <taxon>Dikarya</taxon>
        <taxon>Ascomycota</taxon>
        <taxon>Pezizomycotina</taxon>
        <taxon>Leotiomycetes</taxon>
        <taxon>Helotiales</taxon>
        <taxon>Hyaloscyphaceae</taxon>
        <taxon>Hyaloscypha</taxon>
        <taxon>Hyaloscypha variabilis</taxon>
    </lineage>
</organism>
<dbReference type="EMBL" id="KZ613969">
    <property type="protein sequence ID" value="PMD30075.1"/>
    <property type="molecule type" value="Genomic_DNA"/>
</dbReference>
<comment type="similarity">
    <text evidence="5">Belongs to the SAT4 family.</text>
</comment>
<evidence type="ECO:0000313" key="9">
    <source>
        <dbReference type="Proteomes" id="UP000235786"/>
    </source>
</evidence>
<evidence type="ECO:0000256" key="3">
    <source>
        <dbReference type="ARBA" id="ARBA00022989"/>
    </source>
</evidence>
<feature type="domain" description="Rhodopsin" evidence="7">
    <location>
        <begin position="35"/>
        <end position="276"/>
    </location>
</feature>
<evidence type="ECO:0000256" key="5">
    <source>
        <dbReference type="ARBA" id="ARBA00038359"/>
    </source>
</evidence>
<feature type="transmembrane region" description="Helical" evidence="6">
    <location>
        <begin position="129"/>
        <end position="150"/>
    </location>
</feature>
<keyword evidence="4 6" id="KW-0472">Membrane</keyword>
<dbReference type="InterPro" id="IPR052337">
    <property type="entry name" value="SAT4-like"/>
</dbReference>
<evidence type="ECO:0000313" key="8">
    <source>
        <dbReference type="EMBL" id="PMD30075.1"/>
    </source>
</evidence>
<dbReference type="STRING" id="1149755.A0A2J6QUX8"/>
<evidence type="ECO:0000256" key="1">
    <source>
        <dbReference type="ARBA" id="ARBA00004141"/>
    </source>
</evidence>
<name>A0A2J6QUX8_HYAVF</name>
<dbReference type="InterPro" id="IPR049326">
    <property type="entry name" value="Rhodopsin_dom_fungi"/>
</dbReference>
<dbReference type="PANTHER" id="PTHR33048:SF146">
    <property type="entry name" value="INTEGRAL MEMBRANE PROTEIN"/>
    <property type="match status" value="1"/>
</dbReference>
<dbReference type="PANTHER" id="PTHR33048">
    <property type="entry name" value="PTH11-LIKE INTEGRAL MEMBRANE PROTEIN (AFU_ORTHOLOGUE AFUA_5G11245)"/>
    <property type="match status" value="1"/>
</dbReference>
<evidence type="ECO:0000259" key="7">
    <source>
        <dbReference type="Pfam" id="PF20684"/>
    </source>
</evidence>
<dbReference type="Pfam" id="PF20684">
    <property type="entry name" value="Fung_rhodopsin"/>
    <property type="match status" value="1"/>
</dbReference>
<protein>
    <recommendedName>
        <fullName evidence="7">Rhodopsin domain-containing protein</fullName>
    </recommendedName>
</protein>
<comment type="subcellular location">
    <subcellularLocation>
        <location evidence="1">Membrane</location>
        <topology evidence="1">Multi-pass membrane protein</topology>
    </subcellularLocation>
</comment>
<keyword evidence="3 6" id="KW-1133">Transmembrane helix</keyword>
<keyword evidence="2 6" id="KW-0812">Transmembrane</keyword>
<evidence type="ECO:0000256" key="6">
    <source>
        <dbReference type="SAM" id="Phobius"/>
    </source>
</evidence>
<feature type="transmembrane region" description="Helical" evidence="6">
    <location>
        <begin position="254"/>
        <end position="275"/>
    </location>
</feature>
<evidence type="ECO:0000256" key="4">
    <source>
        <dbReference type="ARBA" id="ARBA00023136"/>
    </source>
</evidence>
<feature type="transmembrane region" description="Helical" evidence="6">
    <location>
        <begin position="214"/>
        <end position="234"/>
    </location>
</feature>
<dbReference type="OrthoDB" id="5429740at2759"/>